<name>A0A366M8C6_9EURY</name>
<proteinExistence type="inferred from homology"/>
<dbReference type="Gene3D" id="3.40.50.150">
    <property type="entry name" value="Vaccinia Virus protein VP39"/>
    <property type="match status" value="1"/>
</dbReference>
<organism evidence="3 4">
    <name type="scientific">Candidatus Methanobinarius endosymbioticus</name>
    <dbReference type="NCBI Taxonomy" id="2006182"/>
    <lineage>
        <taxon>Archaea</taxon>
        <taxon>Methanobacteriati</taxon>
        <taxon>Methanobacteriota</taxon>
        <taxon>Methanomada group</taxon>
        <taxon>Methanobacteria</taxon>
        <taxon>Methanobacteriales</taxon>
        <taxon>Methanobacteriaceae</taxon>
        <taxon>Candidatus Methanobinarius</taxon>
    </lineage>
</organism>
<dbReference type="Proteomes" id="UP000253099">
    <property type="component" value="Unassembled WGS sequence"/>
</dbReference>
<dbReference type="Pfam" id="PF03686">
    <property type="entry name" value="UPF0146"/>
    <property type="match status" value="1"/>
</dbReference>
<dbReference type="EMBL" id="NIZT01000064">
    <property type="protein sequence ID" value="RBQ22488.1"/>
    <property type="molecule type" value="Genomic_DNA"/>
</dbReference>
<reference evidence="3 4" key="1">
    <citation type="submission" date="2018-06" db="EMBL/GenBank/DDBJ databases">
        <title>Genomic insight into two independent archaeal endosymbiosis events.</title>
        <authorList>
            <person name="Lind A.E."/>
            <person name="Lewis W.H."/>
            <person name="Spang A."/>
            <person name="Guy L."/>
            <person name="Embley M.T."/>
            <person name="Ettema T.J.G."/>
        </authorList>
    </citation>
    <scope>NUCLEOTIDE SEQUENCE [LARGE SCALE GENOMIC DNA]</scope>
    <source>
        <strain evidence="3">NOE</strain>
    </source>
</reference>
<accession>A0A366M8C6</accession>
<keyword evidence="4" id="KW-1185">Reference proteome</keyword>
<protein>
    <recommendedName>
        <fullName evidence="2">UPF0146 protein ALNOE001_19140</fullName>
    </recommendedName>
</protein>
<dbReference type="InterPro" id="IPR005353">
    <property type="entry name" value="UPF0146"/>
</dbReference>
<evidence type="ECO:0000313" key="3">
    <source>
        <dbReference type="EMBL" id="RBQ22488.1"/>
    </source>
</evidence>
<dbReference type="HAMAP" id="MF_00341">
    <property type="entry name" value="UPF0146"/>
    <property type="match status" value="1"/>
</dbReference>
<evidence type="ECO:0000313" key="4">
    <source>
        <dbReference type="Proteomes" id="UP000253099"/>
    </source>
</evidence>
<evidence type="ECO:0000256" key="2">
    <source>
        <dbReference type="HAMAP-Rule" id="MF_00341"/>
    </source>
</evidence>
<gene>
    <name evidence="3" type="ORF">ALNOE001_19140</name>
</gene>
<sequence>MTMWNDLGEFIVNQCVEQTPINKQIKIEKNQNKISNSSCKIVEIAIGKFFQVSDYLSNFDSIELISTDINPGREDVIFDDITSPNMDIYENAKIIYSIRPPQELQLFIEDIIKNVGAKLIVKPLFNEDLTFNCKMNLKNYKKASFYQKEFS</sequence>
<comment type="caution">
    <text evidence="3">The sequence shown here is derived from an EMBL/GenBank/DDBJ whole genome shotgun (WGS) entry which is preliminary data.</text>
</comment>
<comment type="similarity">
    <text evidence="1 2">Belongs to the UPF0146 family.</text>
</comment>
<evidence type="ECO:0000256" key="1">
    <source>
        <dbReference type="ARBA" id="ARBA00006969"/>
    </source>
</evidence>
<dbReference type="AlphaFoldDB" id="A0A366M8C6"/>
<dbReference type="InterPro" id="IPR029063">
    <property type="entry name" value="SAM-dependent_MTases_sf"/>
</dbReference>